<sequence length="115" mass="12199">MCPGDVRLIAAPDAPFGAVCLSATRHLFGPSVVSVPRTRLPDTVTSRCQPFQRYYGRGGTGDDARTAPTIIWLCPENADRGPIVIRGARLGAPAGPHHRVAWPTAGLHPLPGKDP</sequence>
<proteinExistence type="predicted"/>
<dbReference type="Proteomes" id="UP001500683">
    <property type="component" value="Unassembled WGS sequence"/>
</dbReference>
<evidence type="ECO:0000256" key="1">
    <source>
        <dbReference type="SAM" id="MobiDB-lite"/>
    </source>
</evidence>
<feature type="region of interest" description="Disordered" evidence="1">
    <location>
        <begin position="94"/>
        <end position="115"/>
    </location>
</feature>
<dbReference type="EMBL" id="BAAAZG010000061">
    <property type="protein sequence ID" value="GAA4100649.1"/>
    <property type="molecule type" value="Genomic_DNA"/>
</dbReference>
<comment type="caution">
    <text evidence="2">The sequence shown here is derived from an EMBL/GenBank/DDBJ whole genome shotgun (WGS) entry which is preliminary data.</text>
</comment>
<reference evidence="3" key="1">
    <citation type="journal article" date="2019" name="Int. J. Syst. Evol. Microbiol.">
        <title>The Global Catalogue of Microorganisms (GCM) 10K type strain sequencing project: providing services to taxonomists for standard genome sequencing and annotation.</title>
        <authorList>
            <consortium name="The Broad Institute Genomics Platform"/>
            <consortium name="The Broad Institute Genome Sequencing Center for Infectious Disease"/>
            <person name="Wu L."/>
            <person name="Ma J."/>
        </authorList>
    </citation>
    <scope>NUCLEOTIDE SEQUENCE [LARGE SCALE GENOMIC DNA]</scope>
    <source>
        <strain evidence="3">JCM 16702</strain>
    </source>
</reference>
<evidence type="ECO:0000313" key="3">
    <source>
        <dbReference type="Proteomes" id="UP001500683"/>
    </source>
</evidence>
<name>A0ABP7X1V4_9ACTN</name>
<gene>
    <name evidence="2" type="ORF">GCM10022214_77580</name>
</gene>
<evidence type="ECO:0000313" key="2">
    <source>
        <dbReference type="EMBL" id="GAA4100649.1"/>
    </source>
</evidence>
<protein>
    <submittedName>
        <fullName evidence="2">Uncharacterized protein</fullName>
    </submittedName>
</protein>
<accession>A0ABP7X1V4</accession>
<keyword evidence="3" id="KW-1185">Reference proteome</keyword>
<organism evidence="2 3">
    <name type="scientific">Actinomadura miaoliensis</name>
    <dbReference type="NCBI Taxonomy" id="430685"/>
    <lineage>
        <taxon>Bacteria</taxon>
        <taxon>Bacillati</taxon>
        <taxon>Actinomycetota</taxon>
        <taxon>Actinomycetes</taxon>
        <taxon>Streptosporangiales</taxon>
        <taxon>Thermomonosporaceae</taxon>
        <taxon>Actinomadura</taxon>
    </lineage>
</organism>